<keyword evidence="6" id="KW-0687">Ribonucleoprotein</keyword>
<comment type="subcellular location">
    <subcellularLocation>
        <location evidence="1">Nucleus</location>
        <location evidence="1">Nucleolus</location>
    </subcellularLocation>
</comment>
<evidence type="ECO:0000256" key="9">
    <source>
        <dbReference type="SAM" id="MobiDB-lite"/>
    </source>
</evidence>
<keyword evidence="12" id="KW-1185">Reference proteome</keyword>
<dbReference type="CDD" id="cd05693">
    <property type="entry name" value="S1_Rrp5_repeat_hs1_sc1"/>
    <property type="match status" value="1"/>
</dbReference>
<evidence type="ECO:0000313" key="12">
    <source>
        <dbReference type="Proteomes" id="UP000325577"/>
    </source>
</evidence>
<feature type="compositionally biased region" description="Basic and acidic residues" evidence="9">
    <location>
        <begin position="1630"/>
        <end position="1644"/>
    </location>
</feature>
<dbReference type="CDD" id="cd05703">
    <property type="entry name" value="S1_Rrp5_repeat_hs12_sc9"/>
    <property type="match status" value="1"/>
</dbReference>
<feature type="region of interest" description="Disordered" evidence="9">
    <location>
        <begin position="1"/>
        <end position="60"/>
    </location>
</feature>
<dbReference type="Pfam" id="PF24682">
    <property type="entry name" value="OB_RRP5"/>
    <property type="match status" value="1"/>
</dbReference>
<dbReference type="InterPro" id="IPR057302">
    <property type="entry name" value="Rrp5_S1"/>
</dbReference>
<feature type="domain" description="S1 motif" evidence="10">
    <location>
        <begin position="1469"/>
        <end position="1539"/>
    </location>
</feature>
<dbReference type="SMART" id="SM00316">
    <property type="entry name" value="S1"/>
    <property type="match status" value="15"/>
</dbReference>
<dbReference type="InterPro" id="IPR048059">
    <property type="entry name" value="Rrp5_S1_rpt_hs1_sc1"/>
</dbReference>
<dbReference type="GO" id="GO:0003723">
    <property type="term" value="F:RNA binding"/>
    <property type="evidence" value="ECO:0007669"/>
    <property type="project" value="TreeGrafter"/>
</dbReference>
<dbReference type="PROSITE" id="PS50126">
    <property type="entry name" value="S1"/>
    <property type="match status" value="14"/>
</dbReference>
<feature type="domain" description="S1 motif" evidence="10">
    <location>
        <begin position="589"/>
        <end position="658"/>
    </location>
</feature>
<dbReference type="InterPro" id="IPR003029">
    <property type="entry name" value="S1_domain"/>
</dbReference>
<dbReference type="CDD" id="cd05694">
    <property type="entry name" value="S1_Rrp5_repeat_hs2_sc2"/>
    <property type="match status" value="1"/>
</dbReference>
<dbReference type="FunFam" id="2.40.50.140:FF:000179">
    <property type="entry name" value="rRNA biogenesis protein RRP5"/>
    <property type="match status" value="1"/>
</dbReference>
<feature type="domain" description="S1 motif" evidence="10">
    <location>
        <begin position="1379"/>
        <end position="1448"/>
    </location>
</feature>
<feature type="domain" description="S1 motif" evidence="10">
    <location>
        <begin position="411"/>
        <end position="485"/>
    </location>
</feature>
<organism evidence="11 12">
    <name type="scientific">Nyssa sinensis</name>
    <dbReference type="NCBI Taxonomy" id="561372"/>
    <lineage>
        <taxon>Eukaryota</taxon>
        <taxon>Viridiplantae</taxon>
        <taxon>Streptophyta</taxon>
        <taxon>Embryophyta</taxon>
        <taxon>Tracheophyta</taxon>
        <taxon>Spermatophyta</taxon>
        <taxon>Magnoliopsida</taxon>
        <taxon>eudicotyledons</taxon>
        <taxon>Gunneridae</taxon>
        <taxon>Pentapetalae</taxon>
        <taxon>asterids</taxon>
        <taxon>Cornales</taxon>
        <taxon>Nyssaceae</taxon>
        <taxon>Nyssa</taxon>
    </lineage>
</organism>
<dbReference type="SMART" id="SM00386">
    <property type="entry name" value="HAT"/>
    <property type="match status" value="4"/>
</dbReference>
<dbReference type="FunFam" id="2.40.50.140:FF:000148">
    <property type="entry name" value="protein RRP5 homolog isoform X1"/>
    <property type="match status" value="1"/>
</dbReference>
<feature type="domain" description="S1 motif" evidence="10">
    <location>
        <begin position="298"/>
        <end position="368"/>
    </location>
</feature>
<feature type="domain" description="S1 motif" evidence="10">
    <location>
        <begin position="1273"/>
        <end position="1347"/>
    </location>
</feature>
<evidence type="ECO:0000256" key="1">
    <source>
        <dbReference type="ARBA" id="ARBA00004604"/>
    </source>
</evidence>
<dbReference type="OrthoDB" id="412781at2759"/>
<feature type="domain" description="S1 motif" evidence="10">
    <location>
        <begin position="110"/>
        <end position="193"/>
    </location>
</feature>
<feature type="domain" description="S1 motif" evidence="10">
    <location>
        <begin position="673"/>
        <end position="745"/>
    </location>
</feature>
<keyword evidence="5" id="KW-0539">Nucleus</keyword>
<accession>A0A5J4ZLD1</accession>
<name>A0A5J4ZLD1_9ASTE</name>
<evidence type="ECO:0000256" key="4">
    <source>
        <dbReference type="ARBA" id="ARBA00022737"/>
    </source>
</evidence>
<dbReference type="Gene3D" id="1.25.40.10">
    <property type="entry name" value="Tetratricopeptide repeat domain"/>
    <property type="match status" value="2"/>
</dbReference>
<feature type="region of interest" description="Disordered" evidence="9">
    <location>
        <begin position="1629"/>
        <end position="1656"/>
    </location>
</feature>
<gene>
    <name evidence="11" type="ORF">F0562_015785</name>
</gene>
<dbReference type="Pfam" id="PF00575">
    <property type="entry name" value="S1"/>
    <property type="match status" value="5"/>
</dbReference>
<dbReference type="SUPFAM" id="SSF48452">
    <property type="entry name" value="TPR-like"/>
    <property type="match status" value="2"/>
</dbReference>
<dbReference type="PANTHER" id="PTHR23270">
    <property type="entry name" value="PROGRAMMED CELL DEATH PROTEIN 11 PRE-RRNA PROCESSING PROTEIN RRP5"/>
    <property type="match status" value="1"/>
</dbReference>
<dbReference type="Proteomes" id="UP000325577">
    <property type="component" value="Linkage Group LG7"/>
</dbReference>
<dbReference type="InterPro" id="IPR057301">
    <property type="entry name" value="Rrp5_OB_4th"/>
</dbReference>
<evidence type="ECO:0000259" key="10">
    <source>
        <dbReference type="PROSITE" id="PS50126"/>
    </source>
</evidence>
<dbReference type="FunFam" id="2.40.50.140:FF:000155">
    <property type="entry name" value="rRNA biogenesis protein RRP5"/>
    <property type="match status" value="1"/>
</dbReference>
<dbReference type="FunFam" id="2.40.50.140:FF:000159">
    <property type="entry name" value="rRNA biogenesis protein rrp5"/>
    <property type="match status" value="2"/>
</dbReference>
<evidence type="ECO:0000256" key="3">
    <source>
        <dbReference type="ARBA" id="ARBA00022552"/>
    </source>
</evidence>
<feature type="domain" description="S1 motif" evidence="10">
    <location>
        <begin position="209"/>
        <end position="275"/>
    </location>
</feature>
<evidence type="ECO:0000256" key="7">
    <source>
        <dbReference type="ARBA" id="ARBA00073619"/>
    </source>
</evidence>
<dbReference type="Gene3D" id="2.40.50.140">
    <property type="entry name" value="Nucleic acid-binding proteins"/>
    <property type="match status" value="10"/>
</dbReference>
<keyword evidence="2" id="KW-0690">Ribosome biogenesis</keyword>
<dbReference type="Pfam" id="PF23459">
    <property type="entry name" value="S1_RRP5"/>
    <property type="match status" value="2"/>
</dbReference>
<dbReference type="GO" id="GO:0032040">
    <property type="term" value="C:small-subunit processome"/>
    <property type="evidence" value="ECO:0007669"/>
    <property type="project" value="TreeGrafter"/>
</dbReference>
<feature type="domain" description="S1 motif" evidence="10">
    <location>
        <begin position="765"/>
        <end position="834"/>
    </location>
</feature>
<evidence type="ECO:0000256" key="8">
    <source>
        <dbReference type="ARBA" id="ARBA00076674"/>
    </source>
</evidence>
<protein>
    <recommendedName>
        <fullName evidence="7">rRNA biogenesis protein RRP5</fullName>
    </recommendedName>
    <alternativeName>
        <fullName evidence="8">Ribosomal RNA-processing protein 5</fullName>
    </alternativeName>
</protein>
<feature type="domain" description="S1 motif" evidence="10">
    <location>
        <begin position="878"/>
        <end position="942"/>
    </location>
</feature>
<dbReference type="EMBL" id="CM018050">
    <property type="protein sequence ID" value="KAA8518332.1"/>
    <property type="molecule type" value="Genomic_DNA"/>
</dbReference>
<dbReference type="InterPro" id="IPR003107">
    <property type="entry name" value="HAT"/>
</dbReference>
<dbReference type="FunFam" id="2.40.50.140:FF:000103">
    <property type="entry name" value="protein RRP5 homolog"/>
    <property type="match status" value="1"/>
</dbReference>
<sequence>MAPPSKKSSNKNRKHALNKFQNHSKKSFKPKNKPDDAVKSESMALQLEDDVPDFPRGGGSSLSRVELDEIRAEVGAEFEAEERQLKNKKKRRQQKRKFANKIILKNISPGMKLWGVISEVNEKDMVISLPGGLRGLVRASEAFDPVLDNEVKDVEGNFLSSIYHVGQLVSCIVLQLDDDKKEKGKRKIWLSLRLTLLHKSLTLDVIQEGMVLTAYVKSIEDHGYILHFGLPSFTGFLPKNSQAESRDNKMNTGQLLQGIVKSIDKTRKVVYLNPDLDMVSKYVTKDLKGISIDLLVPGMMVNARVQSILENGIMLSFLTYFTGTVDIFHLQNTFPTSNWKDDYNQNKKVNARILFIDPSTRAVGLTLNPHLVCNKASLSMLTIVPLTLDFLVLEDSETEKCYGCSELVKTGDIFDNSKVIRVDRGLGLLLEIPSSPVPTPAYVSVADVADKEVRNLERSFKEGRLVRVRVLGFRHLEGLAMGVLKTSAFEGSVFTHSDVKPGMVVKAKAIAVDSFGAIVQLPSGVKALCPLRHMSEFEIVKPRKKFQVGVELVFRVLGCKSKRITVTHKKTLVKSKLEILSSYADASEGLITHGWITKIEKHGCFVRFYNGVQGFVPRSELGLEPACDTSSMYHVEQVVKCRVTSSIPASRRINLSFNITPGRVSVDDTVKLGSLVSGVVEQVTTHVIIVNVNGKGYMKGTISLEHLADHHGLATLMMSVLKPGYEFDQLLVLDIESHNLILTAKYSLINSAQQLPLELSQIRPHSVVHGYMCNVIETGCFVRFIGRLTGFAPRNKATDDRRADLSEVFYIGQSVRSNILDVSNETGRITLSLKQSLCSSTDASFIQEYFILEEKIANMQSSDSGASELKWVEGFNIGSIIEGKVHDSKDSGVVISFEKYNDVFGFITRYQLGGVTLETGSVVRAVVLDVAKTEHLVDLSLKAEFVDRFKEESSNIQTHKKKRKREAHKELEMHQTVNAIVEIVKENYLVLSVPEYNFAIGYASINDFNTQKFPSKQFVNGQSVIATIMALPSPSTAGRLLLLHKSISEVTETSSSKRARRKSSYNVGSLVQAEITEIGPLELRLKLGSGFQGRIHITEANDDNAVEDPFSNFRIGQTLTARIVSKANRSENNRKNYQLELSIKPSMLTGSGEMGDELMSEDFNYSTGQQVTGFVYKVDNEWVWLTISRHVKAQLYLLDSTCEPTELQESQKRFNVGRSISGYILSTNKEKKLLRLVMRPLFGADKTFDHETSTIDDMSNHLTEHVTSHIREGDVVGGRISKILPGVGGLLVQIDPQLYGKVHFTELTDLWVSDPLSKYNEGQYVKCKVLEMNRSVKGTVHVDLSLRSSLDGKQCQKSIELGDIMDSQRVEKVEDLHPKVVVQGYVKNVTPKGCFIMLSRKLDARILLSNLSDGYVEIPEKEFPIGKLVIGKVVSVEPLSKRIEVTLKTSSASSTPKSDINDLNSLRVGDIISGRIKRIELYGLFIIIDHTNMVGLCHVSELSDDHIENIETKYRAGEKVTAKILKVDKDRHRISLGMKKSYFGDDNEIQTTSEQRSDDAIIENGFKGAPQSIMLPESGSAGIQNLGVEYENGEHPVLAEMEAKRASVLPLEVPLDDVENSDIDNVVSQNRDHLDDTEMMDEKNKKRAKKKAREDREREIRAAEERLLEKDIPRTADEFEKLVRSSPNSSFVWIKYMAFMLSLADVEKARSIAERALTTINIREESEKLNIWVAYFNLENEYGNPPEEAVVKIFQRALQYCDPKKVHLALLGMYERTEQHKLADKLLDKMVKKFKHSCKVWLRRIQWLSKQNQDGVESAIKRALLCLPLP</sequence>
<evidence type="ECO:0000256" key="2">
    <source>
        <dbReference type="ARBA" id="ARBA00022517"/>
    </source>
</evidence>
<dbReference type="InterPro" id="IPR057300">
    <property type="entry name" value="OB_Rrp5"/>
</dbReference>
<feature type="domain" description="S1 motif" evidence="10">
    <location>
        <begin position="1168"/>
        <end position="1239"/>
    </location>
</feature>
<evidence type="ECO:0000313" key="11">
    <source>
        <dbReference type="EMBL" id="KAA8518332.1"/>
    </source>
</evidence>
<dbReference type="SUPFAM" id="SSF50249">
    <property type="entry name" value="Nucleic acid-binding proteins"/>
    <property type="match status" value="12"/>
</dbReference>
<dbReference type="FunFam" id="2.40.50.140:FF:000280">
    <property type="entry name" value="rRNA biogenesis protein RRP5"/>
    <property type="match status" value="1"/>
</dbReference>
<feature type="domain" description="S1 motif" evidence="10">
    <location>
        <begin position="502"/>
        <end position="569"/>
    </location>
</feature>
<dbReference type="CDD" id="cd05695">
    <property type="entry name" value="S1_Rrp5_repeat_hs3"/>
    <property type="match status" value="1"/>
</dbReference>
<dbReference type="InterPro" id="IPR045209">
    <property type="entry name" value="Rrp5"/>
</dbReference>
<dbReference type="InterPro" id="IPR011990">
    <property type="entry name" value="TPR-like_helical_dom_sf"/>
</dbReference>
<feature type="domain" description="S1 motif" evidence="10">
    <location>
        <begin position="1068"/>
        <end position="1144"/>
    </location>
</feature>
<evidence type="ECO:0000256" key="5">
    <source>
        <dbReference type="ARBA" id="ARBA00023242"/>
    </source>
</evidence>
<proteinExistence type="predicted"/>
<feature type="compositionally biased region" description="Basic residues" evidence="9">
    <location>
        <begin position="8"/>
        <end position="31"/>
    </location>
</feature>
<keyword evidence="4" id="KW-0677">Repeat</keyword>
<keyword evidence="3" id="KW-0698">rRNA processing</keyword>
<dbReference type="FunFam" id="1.25.40.10:FF:000314">
    <property type="entry name" value="rRNA biogenesis protein RRP5"/>
    <property type="match status" value="1"/>
</dbReference>
<dbReference type="PANTHER" id="PTHR23270:SF10">
    <property type="entry name" value="PROTEIN RRP5 HOMOLOG"/>
    <property type="match status" value="1"/>
</dbReference>
<dbReference type="InterPro" id="IPR012340">
    <property type="entry name" value="NA-bd_OB-fold"/>
</dbReference>
<evidence type="ECO:0000256" key="6">
    <source>
        <dbReference type="ARBA" id="ARBA00023274"/>
    </source>
</evidence>
<dbReference type="GO" id="GO:0006364">
    <property type="term" value="P:rRNA processing"/>
    <property type="evidence" value="ECO:0007669"/>
    <property type="project" value="UniProtKB-KW"/>
</dbReference>
<reference evidence="11 12" key="1">
    <citation type="submission" date="2019-09" db="EMBL/GenBank/DDBJ databases">
        <title>A chromosome-level genome assembly of the Chinese tupelo Nyssa sinensis.</title>
        <authorList>
            <person name="Yang X."/>
            <person name="Kang M."/>
            <person name="Yang Y."/>
            <person name="Xiong H."/>
            <person name="Wang M."/>
            <person name="Zhang Z."/>
            <person name="Wang Z."/>
            <person name="Wu H."/>
            <person name="Ma T."/>
            <person name="Liu J."/>
            <person name="Xi Z."/>
        </authorList>
    </citation>
    <scope>NUCLEOTIDE SEQUENCE [LARGE SCALE GENOMIC DNA]</scope>
    <source>
        <strain evidence="11">J267</strain>
        <tissue evidence="11">Leaf</tissue>
    </source>
</reference>
<dbReference type="Pfam" id="PF24685">
    <property type="entry name" value="OB_RRP5_4th"/>
    <property type="match status" value="1"/>
</dbReference>